<dbReference type="Proteomes" id="UP001501371">
    <property type="component" value="Unassembled WGS sequence"/>
</dbReference>
<name>A0ABP4FQN2_9ACTN</name>
<dbReference type="Gene3D" id="3.30.565.10">
    <property type="entry name" value="Histidine kinase-like ATPase, C-terminal domain"/>
    <property type="match status" value="1"/>
</dbReference>
<keyword evidence="1" id="KW-0808">Transferase</keyword>
<dbReference type="PANTHER" id="PTHR35526">
    <property type="entry name" value="ANTI-SIGMA-F FACTOR RSBW-RELATED"/>
    <property type="match status" value="1"/>
</dbReference>
<dbReference type="EMBL" id="BAAAKV010000068">
    <property type="protein sequence ID" value="GAA1192676.1"/>
    <property type="molecule type" value="Genomic_DNA"/>
</dbReference>
<feature type="domain" description="Histidine kinase/HSP90-like ATPase" evidence="2">
    <location>
        <begin position="21"/>
        <end position="115"/>
    </location>
</feature>
<organism evidence="3 4">
    <name type="scientific">Streptomyces hebeiensis</name>
    <dbReference type="NCBI Taxonomy" id="229486"/>
    <lineage>
        <taxon>Bacteria</taxon>
        <taxon>Bacillati</taxon>
        <taxon>Actinomycetota</taxon>
        <taxon>Actinomycetes</taxon>
        <taxon>Kitasatosporales</taxon>
        <taxon>Streptomycetaceae</taxon>
        <taxon>Streptomyces</taxon>
    </lineage>
</organism>
<protein>
    <recommendedName>
        <fullName evidence="2">Histidine kinase/HSP90-like ATPase domain-containing protein</fullName>
    </recommendedName>
</protein>
<dbReference type="SUPFAM" id="SSF55874">
    <property type="entry name" value="ATPase domain of HSP90 chaperone/DNA topoisomerase II/histidine kinase"/>
    <property type="match status" value="1"/>
</dbReference>
<keyword evidence="1" id="KW-0723">Serine/threonine-protein kinase</keyword>
<dbReference type="PANTHER" id="PTHR35526:SF3">
    <property type="entry name" value="ANTI-SIGMA-F FACTOR RSBW"/>
    <property type="match status" value="1"/>
</dbReference>
<comment type="caution">
    <text evidence="3">The sequence shown here is derived from an EMBL/GenBank/DDBJ whole genome shotgun (WGS) entry which is preliminary data.</text>
</comment>
<reference evidence="4" key="1">
    <citation type="journal article" date="2019" name="Int. J. Syst. Evol. Microbiol.">
        <title>The Global Catalogue of Microorganisms (GCM) 10K type strain sequencing project: providing services to taxonomists for standard genome sequencing and annotation.</title>
        <authorList>
            <consortium name="The Broad Institute Genomics Platform"/>
            <consortium name="The Broad Institute Genome Sequencing Center for Infectious Disease"/>
            <person name="Wu L."/>
            <person name="Ma J."/>
        </authorList>
    </citation>
    <scope>NUCLEOTIDE SEQUENCE [LARGE SCALE GENOMIC DNA]</scope>
    <source>
        <strain evidence="4">JCM 12696</strain>
    </source>
</reference>
<dbReference type="InterPro" id="IPR036890">
    <property type="entry name" value="HATPase_C_sf"/>
</dbReference>
<evidence type="ECO:0000313" key="4">
    <source>
        <dbReference type="Proteomes" id="UP001501371"/>
    </source>
</evidence>
<accession>A0ABP4FQN2</accession>
<dbReference type="InterPro" id="IPR050267">
    <property type="entry name" value="Anti-sigma-factor_SerPK"/>
</dbReference>
<dbReference type="RefSeq" id="WP_344282834.1">
    <property type="nucleotide sequence ID" value="NZ_BAAAKV010000068.1"/>
</dbReference>
<evidence type="ECO:0000313" key="3">
    <source>
        <dbReference type="EMBL" id="GAA1192676.1"/>
    </source>
</evidence>
<evidence type="ECO:0000256" key="1">
    <source>
        <dbReference type="ARBA" id="ARBA00022527"/>
    </source>
</evidence>
<dbReference type="CDD" id="cd16936">
    <property type="entry name" value="HATPase_RsbW-like"/>
    <property type="match status" value="1"/>
</dbReference>
<dbReference type="InterPro" id="IPR003594">
    <property type="entry name" value="HATPase_dom"/>
</dbReference>
<keyword evidence="4" id="KW-1185">Reference proteome</keyword>
<keyword evidence="1" id="KW-0418">Kinase</keyword>
<dbReference type="Pfam" id="PF13581">
    <property type="entry name" value="HATPase_c_2"/>
    <property type="match status" value="1"/>
</dbReference>
<sequence length="139" mass="15009">MRTSFEIDRRAQGEEIPPRDALRVGAMRRIARAFLSFHGLSSLASPVSLIVSELVTNAIQHSGGTEVTVTMQRQDDLLYAGVTSNVPGNVALREAGEDAESGRGLLLMTATVDGLDGTWGISDDRRTVWCLLPTQGKAR</sequence>
<evidence type="ECO:0000259" key="2">
    <source>
        <dbReference type="Pfam" id="PF13581"/>
    </source>
</evidence>
<gene>
    <name evidence="3" type="ORF">GCM10009654_57440</name>
</gene>
<proteinExistence type="predicted"/>